<accession>A0A4S4DNR8</accession>
<evidence type="ECO:0000256" key="1">
    <source>
        <dbReference type="SAM" id="MobiDB-lite"/>
    </source>
</evidence>
<comment type="caution">
    <text evidence="2">The sequence shown here is derived from an EMBL/GenBank/DDBJ whole genome shotgun (WGS) entry which is preliminary data.</text>
</comment>
<sequence>MHRSDKQFIGFGFWIRTDFIMIHDINIFSKEGKIPSLSTSTYQTRTTVRSFAIVIRESGGLQTGMLSNSQPIHDPVPSSTVSASRKKQKTSQSVASLSVGVPSPVLHTSLRPSSSALKQVRRKVWTRWPEDNNFYEAVITDYNPVEGRHALVYDISTADETWEWVNLKEVKDGPFSEFTCMAYIPPADGDHQLQGQSMDQERWRKQQYDDHTGEGNRVVEGLDANKMATNGRVGSGGENAKQPPNHCIYLRKTVVCSGVEPAGDFFTTAVLLSLLGLYAWWCYQQNWVCTKMVAVCYFYSLGAAWMDCILVQHSSLAVYFDLLCLLVQHSSFGF</sequence>
<feature type="region of interest" description="Disordered" evidence="1">
    <location>
        <begin position="64"/>
        <end position="96"/>
    </location>
</feature>
<dbReference type="PANTHER" id="PTHR33432">
    <property type="entry name" value="PROTEIN EMSY-LIKE 4"/>
    <property type="match status" value="1"/>
</dbReference>
<reference evidence="2 3" key="1">
    <citation type="journal article" date="2018" name="Proc. Natl. Acad. Sci. U.S.A.">
        <title>Draft genome sequence of Camellia sinensis var. sinensis provides insights into the evolution of the tea genome and tea quality.</title>
        <authorList>
            <person name="Wei C."/>
            <person name="Yang H."/>
            <person name="Wang S."/>
            <person name="Zhao J."/>
            <person name="Liu C."/>
            <person name="Gao L."/>
            <person name="Xia E."/>
            <person name="Lu Y."/>
            <person name="Tai Y."/>
            <person name="She G."/>
            <person name="Sun J."/>
            <person name="Cao H."/>
            <person name="Tong W."/>
            <person name="Gao Q."/>
            <person name="Li Y."/>
            <person name="Deng W."/>
            <person name="Jiang X."/>
            <person name="Wang W."/>
            <person name="Chen Q."/>
            <person name="Zhang S."/>
            <person name="Li H."/>
            <person name="Wu J."/>
            <person name="Wang P."/>
            <person name="Li P."/>
            <person name="Shi C."/>
            <person name="Zheng F."/>
            <person name="Jian J."/>
            <person name="Huang B."/>
            <person name="Shan D."/>
            <person name="Shi M."/>
            <person name="Fang C."/>
            <person name="Yue Y."/>
            <person name="Li F."/>
            <person name="Li D."/>
            <person name="Wei S."/>
            <person name="Han B."/>
            <person name="Jiang C."/>
            <person name="Yin Y."/>
            <person name="Xia T."/>
            <person name="Zhang Z."/>
            <person name="Bennetzen J.L."/>
            <person name="Zhao S."/>
            <person name="Wan X."/>
        </authorList>
    </citation>
    <scope>NUCLEOTIDE SEQUENCE [LARGE SCALE GENOMIC DNA]</scope>
    <source>
        <strain evidence="3">cv. Shuchazao</strain>
        <tissue evidence="2">Leaf</tissue>
    </source>
</reference>
<dbReference type="CDD" id="cd20404">
    <property type="entry name" value="Tudor_Agenet_AtEML-like"/>
    <property type="match status" value="1"/>
</dbReference>
<dbReference type="EMBL" id="SDRB02010733">
    <property type="protein sequence ID" value="THG04673.1"/>
    <property type="molecule type" value="Genomic_DNA"/>
</dbReference>
<evidence type="ECO:0008006" key="4">
    <source>
        <dbReference type="Google" id="ProtNLM"/>
    </source>
</evidence>
<dbReference type="GO" id="GO:0050832">
    <property type="term" value="P:defense response to fungus"/>
    <property type="evidence" value="ECO:0007669"/>
    <property type="project" value="InterPro"/>
</dbReference>
<protein>
    <recommendedName>
        <fullName evidence="4">Agenet domain-containing protein</fullName>
    </recommendedName>
</protein>
<gene>
    <name evidence="2" type="ORF">TEA_003484</name>
</gene>
<dbReference type="Proteomes" id="UP000306102">
    <property type="component" value="Unassembled WGS sequence"/>
</dbReference>
<dbReference type="PANTHER" id="PTHR33432:SF27">
    <property type="entry name" value="PROTEIN EMSY-LIKE 3"/>
    <property type="match status" value="1"/>
</dbReference>
<dbReference type="AlphaFoldDB" id="A0A4S4DNR8"/>
<name>A0A4S4DNR8_CAMSN</name>
<evidence type="ECO:0000313" key="2">
    <source>
        <dbReference type="EMBL" id="THG04673.1"/>
    </source>
</evidence>
<feature type="compositionally biased region" description="Polar residues" evidence="1">
    <location>
        <begin position="64"/>
        <end position="83"/>
    </location>
</feature>
<keyword evidence="3" id="KW-1185">Reference proteome</keyword>
<dbReference type="GO" id="GO:0005634">
    <property type="term" value="C:nucleus"/>
    <property type="evidence" value="ECO:0007669"/>
    <property type="project" value="TreeGrafter"/>
</dbReference>
<proteinExistence type="predicted"/>
<evidence type="ECO:0000313" key="3">
    <source>
        <dbReference type="Proteomes" id="UP000306102"/>
    </source>
</evidence>
<organism evidence="2 3">
    <name type="scientific">Camellia sinensis var. sinensis</name>
    <name type="common">China tea</name>
    <dbReference type="NCBI Taxonomy" id="542762"/>
    <lineage>
        <taxon>Eukaryota</taxon>
        <taxon>Viridiplantae</taxon>
        <taxon>Streptophyta</taxon>
        <taxon>Embryophyta</taxon>
        <taxon>Tracheophyta</taxon>
        <taxon>Spermatophyta</taxon>
        <taxon>Magnoliopsida</taxon>
        <taxon>eudicotyledons</taxon>
        <taxon>Gunneridae</taxon>
        <taxon>Pentapetalae</taxon>
        <taxon>asterids</taxon>
        <taxon>Ericales</taxon>
        <taxon>Theaceae</taxon>
        <taxon>Camellia</taxon>
    </lineage>
</organism>
<dbReference type="SUPFAM" id="SSF63748">
    <property type="entry name" value="Tudor/PWWP/MBT"/>
    <property type="match status" value="1"/>
</dbReference>
<dbReference type="InterPro" id="IPR033485">
    <property type="entry name" value="EMSY-LIKE_plant"/>
</dbReference>